<comment type="catalytic activity">
    <reaction evidence="7 8">
        <text>RNA(n) + a ribonucleoside 5'-triphosphate = RNA(n+1) + diphosphate</text>
        <dbReference type="Rhea" id="RHEA:21248"/>
        <dbReference type="Rhea" id="RHEA-COMP:14527"/>
        <dbReference type="Rhea" id="RHEA-COMP:17342"/>
        <dbReference type="ChEBI" id="CHEBI:33019"/>
        <dbReference type="ChEBI" id="CHEBI:61557"/>
        <dbReference type="ChEBI" id="CHEBI:140395"/>
        <dbReference type="EC" id="2.7.7.48"/>
    </reaction>
</comment>
<evidence type="ECO:0000313" key="13">
    <source>
        <dbReference type="Proteomes" id="UP000663828"/>
    </source>
</evidence>
<dbReference type="InterPro" id="IPR057596">
    <property type="entry name" value="RDRP_core"/>
</dbReference>
<evidence type="ECO:0000256" key="4">
    <source>
        <dbReference type="ARBA" id="ARBA00022695"/>
    </source>
</evidence>
<keyword evidence="3 8" id="KW-0808">Transferase</keyword>
<dbReference type="GO" id="GO:0031380">
    <property type="term" value="C:nuclear RNA-directed RNA polymerase complex"/>
    <property type="evidence" value="ECO:0007669"/>
    <property type="project" value="TreeGrafter"/>
</dbReference>
<dbReference type="PANTHER" id="PTHR23079">
    <property type="entry name" value="RNA-DEPENDENT RNA POLYMERASE"/>
    <property type="match status" value="1"/>
</dbReference>
<dbReference type="Pfam" id="PF05183">
    <property type="entry name" value="RdRP"/>
    <property type="match status" value="1"/>
</dbReference>
<dbReference type="GO" id="GO:0030422">
    <property type="term" value="P:siRNA processing"/>
    <property type="evidence" value="ECO:0007669"/>
    <property type="project" value="TreeGrafter"/>
</dbReference>
<reference evidence="11" key="1">
    <citation type="submission" date="2021-02" db="EMBL/GenBank/DDBJ databases">
        <authorList>
            <person name="Nowell W R."/>
        </authorList>
    </citation>
    <scope>NUCLEOTIDE SEQUENCE</scope>
</reference>
<dbReference type="GO" id="GO:0003723">
    <property type="term" value="F:RNA binding"/>
    <property type="evidence" value="ECO:0007669"/>
    <property type="project" value="UniProtKB-KW"/>
</dbReference>
<keyword evidence="6" id="KW-0943">RNA-mediated gene silencing</keyword>
<keyword evidence="5 8" id="KW-0694">RNA-binding</keyword>
<protein>
    <recommendedName>
        <fullName evidence="8">RNA-dependent RNA polymerase</fullName>
        <ecNumber evidence="8">2.7.7.48</ecNumber>
    </recommendedName>
</protein>
<evidence type="ECO:0000259" key="9">
    <source>
        <dbReference type="Pfam" id="PF05183"/>
    </source>
</evidence>
<name>A0A813MKG8_ADIRI</name>
<proteinExistence type="inferred from homology"/>
<evidence type="ECO:0000256" key="1">
    <source>
        <dbReference type="ARBA" id="ARBA00005762"/>
    </source>
</evidence>
<evidence type="ECO:0000256" key="3">
    <source>
        <dbReference type="ARBA" id="ARBA00022679"/>
    </source>
</evidence>
<comment type="similarity">
    <text evidence="1 8">Belongs to the RdRP family.</text>
</comment>
<evidence type="ECO:0000259" key="10">
    <source>
        <dbReference type="Pfam" id="PF26253"/>
    </source>
</evidence>
<evidence type="ECO:0000256" key="7">
    <source>
        <dbReference type="ARBA" id="ARBA00048744"/>
    </source>
</evidence>
<dbReference type="InterPro" id="IPR007855">
    <property type="entry name" value="RDRP"/>
</dbReference>
<dbReference type="GO" id="GO:0003968">
    <property type="term" value="F:RNA-directed RNA polymerase activity"/>
    <property type="evidence" value="ECO:0007669"/>
    <property type="project" value="UniProtKB-KW"/>
</dbReference>
<accession>A0A813MKG8</accession>
<evidence type="ECO:0000256" key="6">
    <source>
        <dbReference type="ARBA" id="ARBA00023158"/>
    </source>
</evidence>
<dbReference type="OrthoDB" id="6513042at2759"/>
<evidence type="ECO:0000256" key="2">
    <source>
        <dbReference type="ARBA" id="ARBA00022484"/>
    </source>
</evidence>
<dbReference type="Pfam" id="PF26253">
    <property type="entry name" value="RdRP_head"/>
    <property type="match status" value="1"/>
</dbReference>
<organism evidence="11 14">
    <name type="scientific">Adineta ricciae</name>
    <name type="common">Rotifer</name>
    <dbReference type="NCBI Taxonomy" id="249248"/>
    <lineage>
        <taxon>Eukaryota</taxon>
        <taxon>Metazoa</taxon>
        <taxon>Spiralia</taxon>
        <taxon>Gnathifera</taxon>
        <taxon>Rotifera</taxon>
        <taxon>Eurotatoria</taxon>
        <taxon>Bdelloidea</taxon>
        <taxon>Adinetida</taxon>
        <taxon>Adinetidae</taxon>
        <taxon>Adineta</taxon>
    </lineage>
</organism>
<keyword evidence="2 8" id="KW-0696">RNA-directed RNA polymerase</keyword>
<dbReference type="Proteomes" id="UP000663828">
    <property type="component" value="Unassembled WGS sequence"/>
</dbReference>
<evidence type="ECO:0000256" key="5">
    <source>
        <dbReference type="ARBA" id="ARBA00022884"/>
    </source>
</evidence>
<dbReference type="EMBL" id="CAJNOR010000219">
    <property type="protein sequence ID" value="CAF0844279.1"/>
    <property type="molecule type" value="Genomic_DNA"/>
</dbReference>
<evidence type="ECO:0000256" key="8">
    <source>
        <dbReference type="RuleBase" id="RU363098"/>
    </source>
</evidence>
<evidence type="ECO:0000313" key="11">
    <source>
        <dbReference type="EMBL" id="CAF0723682.1"/>
    </source>
</evidence>
<sequence>MGNKSLKSSKKQSPSLLITRMDDAVGTKSTSMAQYPISTGAASLSCLTAEYYQIHNQEALDTWRTRALHTIDDLYEQKATFLRHEAHVSALLGQLRAIIDEESAPRHDSGYFIDDRHMDAKIESTPTFQLSIIVDPAASSLNYKALYSHLSVQLPDNCNHHYWHFGGLRSYTIPFYSKDNDEAINNVMTKLKLLQTQFPPYWISLKQCHQQPSSLLAPCEAIKKNVKLGKFYTNDTHQIQFTAGSLVQLNRYIYDPVTEIRDGWCLVFYHDRIDLDYGSKENKLRKTFKAELMDRCAVIMDGSDTLTLFLNVTGNSVDYKLVTDDDKLDQDSELQKPMKSTSKYRRTADREAQPFYSTIRLVISLSNTIDKKEDDHQVQNQYIQDCRQNFIEFFQRNRIHVCFGLINSIPSMNNYASMIAKFMNDESMSFIKQYCWQMLLSIGYRFQQRLVDTFIQRMSLIEGDDDFYQTSLHLWRRSSEYYFLNILTELDRYQKKSADAAALSHQMNRHHYTDKKTETKQIPQRWSIHTPPPNYAYVPSVTLTPTTICVKPLKLVKTNRVLRESKFGGNLMFALVDVKDENGKLDLFPHDYRALRWKTEILLESGFDLGRQGRIYRYLHHSQSQLKDKQFWFYHYDEKTNFSFEQAFDWMGDFQEEKIVAKHSARIAQCFTSAEATIPIPSNKVEYIDDVHTKDSKYNFTDGVGTMSTAIRDLINPHRKFSAMQIRYGGCKGVISVNPDLDDADHQLRIRKSMRKFKCDHDILELCRISKPRPLYLNRQIIVLLSHRAIDDRTFLLLQNKHQQFLSESLVYPEKALELLSEKLNRKLFPSPALIDEAHLNLIAEPFFHQLLITIGKFELAQMKERTRLKLPKNSARNMIGIVDEYGILEYGQVFVQFTELNSDYKNNESKTEKTVILEQSVVVTKNPCHHPGDIRVFSAVNVPQLQHLKDVIVFPQRGKRPHPNEISGSDLDGDEYAVIWDPEFIPKTPNATPYEYDSHIPMLRVTDRPVNRSDIQRTILDISEQSCAGKLCSLHLAYMDRHGVGHKKTLAIAGHISEELDAPKTGQHPLSPEQISELQAELGNERPDYFDKPYYKSYPSAHILGQLYRSCLRFEPNWIKVQTPPTTVCASRIDPLLVHDNNQEYMPAAEELARIYRESIMDIMYVYRFSSDVDIFCRFDSSSSQYHTPLSKQQTESACLVADSAQIELRQLVHRIRRLFFEELRSSNKATFHRCHPPCDQCLDKQMAKASALYIFCYKDTRHARPMLSLPWLFASLLLKTRIANIRKQTKLLSAALIAPMLEIQPHRSIGQSLRCAVMYFIEKKIPYHFHHTYSSQTPANVTVSIGPKSSSKCLLRKSNLPVIDYLVIEMLQHYVQNSLSAKASDVKSANPTLVDAVWQHILTRFVLDKCSPLIISPATTTIFIEDPPFWSDEQASTALKRLIDISIQCAYDARKSEDAIQPRDYAHANEYLVSALQKMAATGCLF</sequence>
<keyword evidence="13" id="KW-1185">Reference proteome</keyword>
<evidence type="ECO:0000313" key="12">
    <source>
        <dbReference type="EMBL" id="CAF0844279.1"/>
    </source>
</evidence>
<gene>
    <name evidence="11" type="ORF">EDS130_LOCUS520</name>
    <name evidence="12" type="ORF">XAT740_LOCUS5137</name>
</gene>
<dbReference type="EC" id="2.7.7.48" evidence="8"/>
<evidence type="ECO:0000313" key="14">
    <source>
        <dbReference type="Proteomes" id="UP000663852"/>
    </source>
</evidence>
<feature type="domain" description="RDRP C-terminal head" evidence="10">
    <location>
        <begin position="1141"/>
        <end position="1291"/>
    </location>
</feature>
<dbReference type="PANTHER" id="PTHR23079:SF55">
    <property type="entry name" value="RNA-DIRECTED RNA POLYMERASE"/>
    <property type="match status" value="1"/>
</dbReference>
<dbReference type="Proteomes" id="UP000663852">
    <property type="component" value="Unassembled WGS sequence"/>
</dbReference>
<dbReference type="EMBL" id="CAJNOJ010000001">
    <property type="protein sequence ID" value="CAF0723682.1"/>
    <property type="molecule type" value="Genomic_DNA"/>
</dbReference>
<comment type="caution">
    <text evidence="11">The sequence shown here is derived from an EMBL/GenBank/DDBJ whole genome shotgun (WGS) entry which is preliminary data.</text>
</comment>
<feature type="domain" description="RDRP core" evidence="9">
    <location>
        <begin position="543"/>
        <end position="1111"/>
    </location>
</feature>
<keyword evidence="4 8" id="KW-0548">Nucleotidyltransferase</keyword>
<dbReference type="InterPro" id="IPR058752">
    <property type="entry name" value="RDRP_C_head"/>
</dbReference>